<keyword evidence="1" id="KW-0343">GTPase activation</keyword>
<dbReference type="EMBL" id="CYKH01000747">
    <property type="protein sequence ID" value="CUG31651.1"/>
    <property type="molecule type" value="Genomic_DNA"/>
</dbReference>
<keyword evidence="2" id="KW-0433">Leucine-rich repeat</keyword>
<evidence type="ECO:0000313" key="6">
    <source>
        <dbReference type="Proteomes" id="UP000051952"/>
    </source>
</evidence>
<proteinExistence type="predicted"/>
<dbReference type="VEuPathDB" id="TriTrypDB:BSAL_77500"/>
<protein>
    <recommendedName>
        <fullName evidence="7">Leucine-rich repeat protein</fullName>
    </recommendedName>
</protein>
<name>A0A0S4IZH8_BODSA</name>
<evidence type="ECO:0008006" key="7">
    <source>
        <dbReference type="Google" id="ProtNLM"/>
    </source>
</evidence>
<dbReference type="Proteomes" id="UP000051952">
    <property type="component" value="Unassembled WGS sequence"/>
</dbReference>
<evidence type="ECO:0000256" key="3">
    <source>
        <dbReference type="ARBA" id="ARBA00022737"/>
    </source>
</evidence>
<keyword evidence="3" id="KW-0677">Repeat</keyword>
<sequence length="628" mass="68310">MQWLKVLDLRTCGVGEDGVTALCTALMQHKGLERLDIRGNEVYATSGADLCECEIGGVSANSAIVKFLADEEQENAYPTHLQLQKNRLGDRGTIALAKTLLGMQWLKVLDLRTCGVGEDGVTALCTALMQAQRLRATRYSWEEVYATSGRRLIQLVRHRPSPLVVLTDLEQLPGRISEELLEAMGVRAAAVQSYEDVSSVVYNVVQPTPTPQSLRSACERLGLPSDSPLHAFVLEMERERDHLARLYSRLGNTVLLLAVDVSPSAAIAPLNALDANILLKEELLQRTPLVAILDRIVPTWAAPIEGDDDDSRCAAAPPCCKEGVWKHITAARGVLLKEQWDTIDRLRTTGQDTAPGGWAGSSPTQPDDTTTHVDSPIVLLSRLVRGIAGIGSADIGAPFSEVEAHIDRVYTTIVVEEYEAKRTFALVCQQVGYLIQNYRPIHAAWKKDACVLSRPARVDSAAFVDTTALWFTQQGTSAYTLQRLRLVREALAFLPPLMVRFLMDVACEAAVATLYRAKGASTFVTLMEMMMQSSSSGSEAAMAPRVPGLRSVAPPPARLASTVGAPSRLVAGVTAEADAVPLNLCGDIASLLGSIRTVEHAKQLCRAYGQWLRWQYFTGKVSSPDLAE</sequence>
<dbReference type="GO" id="GO:0005096">
    <property type="term" value="F:GTPase activator activity"/>
    <property type="evidence" value="ECO:0007669"/>
    <property type="project" value="UniProtKB-KW"/>
</dbReference>
<evidence type="ECO:0000313" key="5">
    <source>
        <dbReference type="EMBL" id="CUG31651.1"/>
    </source>
</evidence>
<organism evidence="5 6">
    <name type="scientific">Bodo saltans</name>
    <name type="common">Flagellated protozoan</name>
    <dbReference type="NCBI Taxonomy" id="75058"/>
    <lineage>
        <taxon>Eukaryota</taxon>
        <taxon>Discoba</taxon>
        <taxon>Euglenozoa</taxon>
        <taxon>Kinetoplastea</taxon>
        <taxon>Metakinetoplastina</taxon>
        <taxon>Eubodonida</taxon>
        <taxon>Bodonidae</taxon>
        <taxon>Bodo</taxon>
    </lineage>
</organism>
<reference evidence="6" key="1">
    <citation type="submission" date="2015-09" db="EMBL/GenBank/DDBJ databases">
        <authorList>
            <consortium name="Pathogen Informatics"/>
        </authorList>
    </citation>
    <scope>NUCLEOTIDE SEQUENCE [LARGE SCALE GENOMIC DNA]</scope>
    <source>
        <strain evidence="6">Lake Konstanz</strain>
    </source>
</reference>
<dbReference type="InterPro" id="IPR001611">
    <property type="entry name" value="Leu-rich_rpt"/>
</dbReference>
<accession>A0A0S4IZH8</accession>
<dbReference type="SUPFAM" id="SSF52047">
    <property type="entry name" value="RNI-like"/>
    <property type="match status" value="1"/>
</dbReference>
<dbReference type="GO" id="GO:0031267">
    <property type="term" value="F:small GTPase binding"/>
    <property type="evidence" value="ECO:0007669"/>
    <property type="project" value="TreeGrafter"/>
</dbReference>
<feature type="region of interest" description="Disordered" evidence="4">
    <location>
        <begin position="349"/>
        <end position="371"/>
    </location>
</feature>
<evidence type="ECO:0000256" key="4">
    <source>
        <dbReference type="SAM" id="MobiDB-lite"/>
    </source>
</evidence>
<dbReference type="Gene3D" id="3.80.10.10">
    <property type="entry name" value="Ribonuclease Inhibitor"/>
    <property type="match status" value="2"/>
</dbReference>
<dbReference type="AlphaFoldDB" id="A0A0S4IZH8"/>
<keyword evidence="6" id="KW-1185">Reference proteome</keyword>
<dbReference type="InterPro" id="IPR027038">
    <property type="entry name" value="RanGap"/>
</dbReference>
<dbReference type="InterPro" id="IPR032675">
    <property type="entry name" value="LRR_dom_sf"/>
</dbReference>
<evidence type="ECO:0000256" key="1">
    <source>
        <dbReference type="ARBA" id="ARBA00022468"/>
    </source>
</evidence>
<dbReference type="GO" id="GO:0048471">
    <property type="term" value="C:perinuclear region of cytoplasm"/>
    <property type="evidence" value="ECO:0007669"/>
    <property type="project" value="TreeGrafter"/>
</dbReference>
<dbReference type="Pfam" id="PF13516">
    <property type="entry name" value="LRR_6"/>
    <property type="match status" value="3"/>
</dbReference>
<dbReference type="PANTHER" id="PTHR24113:SF12">
    <property type="entry name" value="RAN GTPASE-ACTIVATING PROTEIN 1"/>
    <property type="match status" value="1"/>
</dbReference>
<dbReference type="SMART" id="SM00368">
    <property type="entry name" value="LRR_RI"/>
    <property type="match status" value="3"/>
</dbReference>
<dbReference type="GO" id="GO:0005829">
    <property type="term" value="C:cytosol"/>
    <property type="evidence" value="ECO:0007669"/>
    <property type="project" value="TreeGrafter"/>
</dbReference>
<gene>
    <name evidence="5" type="ORF">BSAL_77500</name>
</gene>
<evidence type="ECO:0000256" key="2">
    <source>
        <dbReference type="ARBA" id="ARBA00022614"/>
    </source>
</evidence>
<dbReference type="PANTHER" id="PTHR24113">
    <property type="entry name" value="RAN GTPASE-ACTIVATING PROTEIN 1"/>
    <property type="match status" value="1"/>
</dbReference>
<dbReference type="GO" id="GO:0006913">
    <property type="term" value="P:nucleocytoplasmic transport"/>
    <property type="evidence" value="ECO:0007669"/>
    <property type="project" value="TreeGrafter"/>
</dbReference>
<dbReference type="OrthoDB" id="247214at2759"/>
<dbReference type="GO" id="GO:0005634">
    <property type="term" value="C:nucleus"/>
    <property type="evidence" value="ECO:0007669"/>
    <property type="project" value="TreeGrafter"/>
</dbReference>